<dbReference type="Proteomes" id="UP000799049">
    <property type="component" value="Unassembled WGS sequence"/>
</dbReference>
<dbReference type="CDD" id="cd20267">
    <property type="entry name" value="Complex1_LYR_LYRM7"/>
    <property type="match status" value="1"/>
</dbReference>
<accession>A0A8K0AG14</accession>
<evidence type="ECO:0000259" key="1">
    <source>
        <dbReference type="Pfam" id="PF05347"/>
    </source>
</evidence>
<dbReference type="GO" id="GO:0034551">
    <property type="term" value="P:mitochondrial respiratory chain complex III assembly"/>
    <property type="evidence" value="ECO:0007669"/>
    <property type="project" value="InterPro"/>
</dbReference>
<dbReference type="AlphaFoldDB" id="A0A8K0AG14"/>
<evidence type="ECO:0000313" key="3">
    <source>
        <dbReference type="Proteomes" id="UP000799049"/>
    </source>
</evidence>
<organism evidence="2 3">
    <name type="scientific">Andalucia godoyi</name>
    <name type="common">Flagellate</name>
    <dbReference type="NCBI Taxonomy" id="505711"/>
    <lineage>
        <taxon>Eukaryota</taxon>
        <taxon>Discoba</taxon>
        <taxon>Jakobida</taxon>
        <taxon>Andalucina</taxon>
        <taxon>Andaluciidae</taxon>
        <taxon>Andalucia</taxon>
    </lineage>
</organism>
<dbReference type="Pfam" id="PF05347">
    <property type="entry name" value="Complex1_LYR"/>
    <property type="match status" value="1"/>
</dbReference>
<dbReference type="OrthoDB" id="74240at2759"/>
<evidence type="ECO:0000313" key="2">
    <source>
        <dbReference type="EMBL" id="KAF0852232.1"/>
    </source>
</evidence>
<dbReference type="PANTHER" id="PTHR47484:SF1">
    <property type="entry name" value="COMPLEX 1 PROTEIN CONTAINING PROTEIN, EXPRESSED"/>
    <property type="match status" value="1"/>
</dbReference>
<sequence length="114" mass="13299">METITKLLNTAAPHVQTSLSRQRREVLCLYRDILRVARRFSWNSESGHPWSVILQQSARKEFESAKQEKDPEVIARLLVVGRDCLDKTVNAYHDQWEKLKSNIESSRNDPPRKP</sequence>
<keyword evidence="3" id="KW-1185">Reference proteome</keyword>
<proteinExistence type="predicted"/>
<reference evidence="2" key="1">
    <citation type="submission" date="2019-09" db="EMBL/GenBank/DDBJ databases">
        <title>The Mitochondrial Proteome of the Jakobid, Andalucia godoyi, a Protist With the Most Gene-Rich and Bacteria-Like Mitochondrial Genome.</title>
        <authorList>
            <person name="Gray M.W."/>
            <person name="Burger G."/>
            <person name="Derelle R."/>
            <person name="Klimes V."/>
            <person name="Leger M."/>
            <person name="Sarrasin M."/>
            <person name="Vlcek C."/>
            <person name="Roger A.J."/>
            <person name="Elias M."/>
            <person name="Lang B.F."/>
        </authorList>
    </citation>
    <scope>NUCLEOTIDE SEQUENCE</scope>
    <source>
        <strain evidence="2">And28</strain>
    </source>
</reference>
<feature type="domain" description="Complex 1 LYR protein" evidence="1">
    <location>
        <begin position="24"/>
        <end position="86"/>
    </location>
</feature>
<comment type="caution">
    <text evidence="2">The sequence shown here is derived from an EMBL/GenBank/DDBJ whole genome shotgun (WGS) entry which is preliminary data.</text>
</comment>
<gene>
    <name evidence="2" type="ORF">ANDGO_01760</name>
</gene>
<dbReference type="EMBL" id="VRVR01000051">
    <property type="protein sequence ID" value="KAF0852232.1"/>
    <property type="molecule type" value="Genomic_DNA"/>
</dbReference>
<dbReference type="InterPro" id="IPR008011">
    <property type="entry name" value="Complex1_LYR_dom"/>
</dbReference>
<name>A0A8K0AG14_ANDGO</name>
<dbReference type="GO" id="GO:0005739">
    <property type="term" value="C:mitochondrion"/>
    <property type="evidence" value="ECO:0007669"/>
    <property type="project" value="GOC"/>
</dbReference>
<dbReference type="InterPro" id="IPR045298">
    <property type="entry name" value="Complex1_LYR_LYRM7"/>
</dbReference>
<protein>
    <submittedName>
        <fullName evidence="2">Mitochondrial Complex1_LYR family protein</fullName>
    </submittedName>
</protein>
<dbReference type="PANTHER" id="PTHR47484">
    <property type="entry name" value="COMPLEX 1 PROTEIN CONTAINING PROTEIN, EXPRESSED"/>
    <property type="match status" value="1"/>
</dbReference>